<evidence type="ECO:0000256" key="3">
    <source>
        <dbReference type="SAM" id="MobiDB-lite"/>
    </source>
</evidence>
<evidence type="ECO:0000256" key="1">
    <source>
        <dbReference type="ARBA" id="ARBA00004123"/>
    </source>
</evidence>
<dbReference type="PANTHER" id="PTHR31001:SF84">
    <property type="entry name" value="FUNGAL SPECIFIC TRANSCRIPTION FACTOR"/>
    <property type="match status" value="1"/>
</dbReference>
<evidence type="ECO:0000313" key="6">
    <source>
        <dbReference type="Proteomes" id="UP001303473"/>
    </source>
</evidence>
<protein>
    <recommendedName>
        <fullName evidence="4">Xylanolytic transcriptional activator regulatory domain-containing protein</fullName>
    </recommendedName>
</protein>
<evidence type="ECO:0000313" key="5">
    <source>
        <dbReference type="EMBL" id="KAK3938942.1"/>
    </source>
</evidence>
<keyword evidence="2" id="KW-0539">Nucleus</keyword>
<comment type="caution">
    <text evidence="5">The sequence shown here is derived from an EMBL/GenBank/DDBJ whole genome shotgun (WGS) entry which is preliminary data.</text>
</comment>
<comment type="subcellular location">
    <subcellularLocation>
        <location evidence="1">Nucleus</location>
    </subcellularLocation>
</comment>
<feature type="region of interest" description="Disordered" evidence="3">
    <location>
        <begin position="73"/>
        <end position="103"/>
    </location>
</feature>
<feature type="domain" description="Xylanolytic transcriptional activator regulatory" evidence="4">
    <location>
        <begin position="297"/>
        <end position="370"/>
    </location>
</feature>
<dbReference type="Pfam" id="PF04082">
    <property type="entry name" value="Fungal_trans"/>
    <property type="match status" value="1"/>
</dbReference>
<dbReference type="GO" id="GO:0006351">
    <property type="term" value="P:DNA-templated transcription"/>
    <property type="evidence" value="ECO:0007669"/>
    <property type="project" value="InterPro"/>
</dbReference>
<dbReference type="PANTHER" id="PTHR31001">
    <property type="entry name" value="UNCHARACTERIZED TRANSCRIPTIONAL REGULATORY PROTEIN"/>
    <property type="match status" value="1"/>
</dbReference>
<dbReference type="EMBL" id="MU853820">
    <property type="protein sequence ID" value="KAK3938942.1"/>
    <property type="molecule type" value="Genomic_DNA"/>
</dbReference>
<dbReference type="Proteomes" id="UP001303473">
    <property type="component" value="Unassembled WGS sequence"/>
</dbReference>
<dbReference type="Gene3D" id="4.10.240.10">
    <property type="entry name" value="Zn(2)-C6 fungal-type DNA-binding domain"/>
    <property type="match status" value="1"/>
</dbReference>
<dbReference type="InterPro" id="IPR050613">
    <property type="entry name" value="Sec_Metabolite_Reg"/>
</dbReference>
<proteinExistence type="predicted"/>
<reference evidence="6" key="1">
    <citation type="journal article" date="2023" name="Mol. Phylogenet. Evol.">
        <title>Genome-scale phylogeny and comparative genomics of the fungal order Sordariales.</title>
        <authorList>
            <person name="Hensen N."/>
            <person name="Bonometti L."/>
            <person name="Westerberg I."/>
            <person name="Brannstrom I.O."/>
            <person name="Guillou S."/>
            <person name="Cros-Aarteil S."/>
            <person name="Calhoun S."/>
            <person name="Haridas S."/>
            <person name="Kuo A."/>
            <person name="Mondo S."/>
            <person name="Pangilinan J."/>
            <person name="Riley R."/>
            <person name="LaButti K."/>
            <person name="Andreopoulos B."/>
            <person name="Lipzen A."/>
            <person name="Chen C."/>
            <person name="Yan M."/>
            <person name="Daum C."/>
            <person name="Ng V."/>
            <person name="Clum A."/>
            <person name="Steindorff A."/>
            <person name="Ohm R.A."/>
            <person name="Martin F."/>
            <person name="Silar P."/>
            <person name="Natvig D.O."/>
            <person name="Lalanne C."/>
            <person name="Gautier V."/>
            <person name="Ament-Velasquez S.L."/>
            <person name="Kruys A."/>
            <person name="Hutchinson M.I."/>
            <person name="Powell A.J."/>
            <person name="Barry K."/>
            <person name="Miller A.N."/>
            <person name="Grigoriev I.V."/>
            <person name="Debuchy R."/>
            <person name="Gladieux P."/>
            <person name="Hiltunen Thoren M."/>
            <person name="Johannesson H."/>
        </authorList>
    </citation>
    <scope>NUCLEOTIDE SEQUENCE [LARGE SCALE GENOMIC DNA]</scope>
    <source>
        <strain evidence="6">CBS 340.73</strain>
    </source>
</reference>
<keyword evidence="6" id="KW-1185">Reference proteome</keyword>
<accession>A0AAN6S2Q6</accession>
<sequence>MNNQSGGQLVSCLECQRRKQKASALTAHAEAARTGATAALTLSDCNRQFPCNHCAKRGVAHLCRFVSKPAVSRASKSDSSAEQSKSSKKRSIDSPEEDGPGQEAVVEEALGEDAESDIDASDALNALGYMPHAHHLVLGKGPGPKKEKDAVGAEQGSAQCEELKAAMLTMPPKPYVDCLVDNWLSGANHHYYALYPPEFRTQYDGWWTTPPHKVSPELTSLILRVCACSALFILDDSVRVRLESELRADATTFANRMHTAAEKLAGSIAPGKGGLVNVQQLFLTAFWYKSAEKWTEAWHALGVAIRAGNEIGLHQDSLSEGMSEFDREMRRRLWGILYMWDFALGSMLSRPSLVNHADCTFVSPTLALESDPGYPDMPSPFRHINLHCKLCLGLAAELKSVSNKVIRTEVALRLKDVMEQWLKDLPPEYALKDPDTRWDEEYDWVVFQRRYLHLVGYRCLFDPLKPYVTRNSAKPMSDVEKNLRAAGVQAALGLMDVSWIFFENMVSAGAKFHYAVFCIFDTTTVLCSAFVHDEARNLPQRETVLEAIKKGLNMLEELNNASKTTAKLCRILKNLVVNLPLSAKEKGLVCAPKRIKASSSSPASDRSKGITPPSNGLGGTPFILGTDRTGSTSSAASESDAAAVTSSPEILGSKHQSPAPENGRPSYIDVPPPNGVPSLPSNGVPTVPSNGVPTLPSNGVPYMAVTSAPDLGTIGQPHWQYPPDVAVNMNMYQDGTDFSRFDGAMPTVLEYCWDWQGLDLGNPQLWVNKNPPM</sequence>
<dbReference type="GO" id="GO:0000981">
    <property type="term" value="F:DNA-binding transcription factor activity, RNA polymerase II-specific"/>
    <property type="evidence" value="ECO:0007669"/>
    <property type="project" value="InterPro"/>
</dbReference>
<dbReference type="InterPro" id="IPR007219">
    <property type="entry name" value="XnlR_reg_dom"/>
</dbReference>
<organism evidence="5 6">
    <name type="scientific">Diplogelasinospora grovesii</name>
    <dbReference type="NCBI Taxonomy" id="303347"/>
    <lineage>
        <taxon>Eukaryota</taxon>
        <taxon>Fungi</taxon>
        <taxon>Dikarya</taxon>
        <taxon>Ascomycota</taxon>
        <taxon>Pezizomycotina</taxon>
        <taxon>Sordariomycetes</taxon>
        <taxon>Sordariomycetidae</taxon>
        <taxon>Sordariales</taxon>
        <taxon>Diplogelasinosporaceae</taxon>
        <taxon>Diplogelasinospora</taxon>
    </lineage>
</organism>
<feature type="compositionally biased region" description="Acidic residues" evidence="3">
    <location>
        <begin position="94"/>
        <end position="103"/>
    </location>
</feature>
<evidence type="ECO:0000256" key="2">
    <source>
        <dbReference type="ARBA" id="ARBA00023242"/>
    </source>
</evidence>
<dbReference type="GO" id="GO:0008270">
    <property type="term" value="F:zinc ion binding"/>
    <property type="evidence" value="ECO:0007669"/>
    <property type="project" value="InterPro"/>
</dbReference>
<dbReference type="GO" id="GO:0005634">
    <property type="term" value="C:nucleus"/>
    <property type="evidence" value="ECO:0007669"/>
    <property type="project" value="UniProtKB-SubCell"/>
</dbReference>
<dbReference type="AlphaFoldDB" id="A0AAN6S2Q6"/>
<dbReference type="SMART" id="SM00906">
    <property type="entry name" value="Fungal_trans"/>
    <property type="match status" value="1"/>
</dbReference>
<gene>
    <name evidence="5" type="ORF">QBC46DRAFT_343094</name>
</gene>
<feature type="compositionally biased region" description="Low complexity" evidence="3">
    <location>
        <begin position="73"/>
        <end position="84"/>
    </location>
</feature>
<dbReference type="InterPro" id="IPR036864">
    <property type="entry name" value="Zn2-C6_fun-type_DNA-bd_sf"/>
</dbReference>
<feature type="compositionally biased region" description="Low complexity" evidence="3">
    <location>
        <begin position="629"/>
        <end position="647"/>
    </location>
</feature>
<name>A0AAN6S2Q6_9PEZI</name>
<evidence type="ECO:0000259" key="4">
    <source>
        <dbReference type="SMART" id="SM00906"/>
    </source>
</evidence>
<feature type="region of interest" description="Disordered" evidence="3">
    <location>
        <begin position="595"/>
        <end position="682"/>
    </location>
</feature>
<dbReference type="GO" id="GO:0003677">
    <property type="term" value="F:DNA binding"/>
    <property type="evidence" value="ECO:0007669"/>
    <property type="project" value="InterPro"/>
</dbReference>
<dbReference type="CDD" id="cd12148">
    <property type="entry name" value="fungal_TF_MHR"/>
    <property type="match status" value="1"/>
</dbReference>